<evidence type="ECO:0000256" key="3">
    <source>
        <dbReference type="ARBA" id="ARBA00022475"/>
    </source>
</evidence>
<evidence type="ECO:0000256" key="4">
    <source>
        <dbReference type="ARBA" id="ARBA00022692"/>
    </source>
</evidence>
<evidence type="ECO:0000313" key="9">
    <source>
        <dbReference type="EMBL" id="CAI2719170.1"/>
    </source>
</evidence>
<evidence type="ECO:0000256" key="1">
    <source>
        <dbReference type="ARBA" id="ARBA00004162"/>
    </source>
</evidence>
<comment type="similarity">
    <text evidence="2 7">Belongs to the ExbD/TolR family.</text>
</comment>
<name>A0ABM9HFW5_9BACT</name>
<dbReference type="Proteomes" id="UP001157733">
    <property type="component" value="Chromosome"/>
</dbReference>
<evidence type="ECO:0000256" key="5">
    <source>
        <dbReference type="ARBA" id="ARBA00022989"/>
    </source>
</evidence>
<dbReference type="PANTHER" id="PTHR30558:SF7">
    <property type="entry name" value="TOL-PAL SYSTEM PROTEIN TOLR"/>
    <property type="match status" value="1"/>
</dbReference>
<evidence type="ECO:0000256" key="8">
    <source>
        <dbReference type="SAM" id="Phobius"/>
    </source>
</evidence>
<proteinExistence type="inferred from homology"/>
<evidence type="ECO:0000256" key="6">
    <source>
        <dbReference type="ARBA" id="ARBA00023136"/>
    </source>
</evidence>
<evidence type="ECO:0000256" key="2">
    <source>
        <dbReference type="ARBA" id="ARBA00005811"/>
    </source>
</evidence>
<keyword evidence="7" id="KW-0653">Protein transport</keyword>
<dbReference type="RefSeq" id="WP_282012020.1">
    <property type="nucleotide sequence ID" value="NZ_OX336137.1"/>
</dbReference>
<keyword evidence="3" id="KW-1003">Cell membrane</keyword>
<evidence type="ECO:0000256" key="7">
    <source>
        <dbReference type="RuleBase" id="RU003879"/>
    </source>
</evidence>
<keyword evidence="5 8" id="KW-1133">Transmembrane helix</keyword>
<dbReference type="Pfam" id="PF02472">
    <property type="entry name" value="ExbD"/>
    <property type="match status" value="1"/>
</dbReference>
<reference evidence="9 10" key="1">
    <citation type="submission" date="2022-09" db="EMBL/GenBank/DDBJ databases">
        <authorList>
            <person name="Kop L."/>
        </authorList>
    </citation>
    <scope>NUCLEOTIDE SEQUENCE [LARGE SCALE GENOMIC DNA]</scope>
    <source>
        <strain evidence="9 10">347</strain>
    </source>
</reference>
<dbReference type="InterPro" id="IPR003400">
    <property type="entry name" value="ExbD"/>
</dbReference>
<dbReference type="PANTHER" id="PTHR30558">
    <property type="entry name" value="EXBD MEMBRANE COMPONENT OF PMF-DRIVEN MACROMOLECULE IMPORT SYSTEM"/>
    <property type="match status" value="1"/>
</dbReference>
<keyword evidence="7" id="KW-0813">Transport</keyword>
<evidence type="ECO:0000313" key="10">
    <source>
        <dbReference type="Proteomes" id="UP001157733"/>
    </source>
</evidence>
<gene>
    <name evidence="9" type="ORF">NSPWAT_2314</name>
</gene>
<keyword evidence="6 8" id="KW-0472">Membrane</keyword>
<dbReference type="EMBL" id="OX336137">
    <property type="protein sequence ID" value="CAI2719170.1"/>
    <property type="molecule type" value="Genomic_DNA"/>
</dbReference>
<protein>
    <submittedName>
        <fullName evidence="9">Biopolymer transport protein ExbD/TolR</fullName>
    </submittedName>
</protein>
<keyword evidence="10" id="KW-1185">Reference proteome</keyword>
<organism evidence="9 10">
    <name type="scientific">Nitrospina watsonii</name>
    <dbReference type="NCBI Taxonomy" id="1323948"/>
    <lineage>
        <taxon>Bacteria</taxon>
        <taxon>Pseudomonadati</taxon>
        <taxon>Nitrospinota/Tectimicrobiota group</taxon>
        <taxon>Nitrospinota</taxon>
        <taxon>Nitrospinia</taxon>
        <taxon>Nitrospinales</taxon>
        <taxon>Nitrospinaceae</taxon>
        <taxon>Nitrospina</taxon>
    </lineage>
</organism>
<accession>A0ABM9HFW5</accession>
<keyword evidence="4 7" id="KW-0812">Transmembrane</keyword>
<comment type="subcellular location">
    <subcellularLocation>
        <location evidence="1">Cell membrane</location>
        <topology evidence="1">Single-pass membrane protein</topology>
    </subcellularLocation>
    <subcellularLocation>
        <location evidence="7">Cell membrane</location>
        <topology evidence="7">Single-pass type II membrane protein</topology>
    </subcellularLocation>
</comment>
<feature type="transmembrane region" description="Helical" evidence="8">
    <location>
        <begin position="15"/>
        <end position="36"/>
    </location>
</feature>
<dbReference type="Gene3D" id="3.30.420.270">
    <property type="match status" value="1"/>
</dbReference>
<sequence>MDYRKDPRLMADINVTPFVDVMLVLLVIFMITAPLMQHGMDVDLPEESTETVEVKDVPTISVRSNKKVFYDKEELATLAQLTKKLEQYMEGNAKGSVYFRADRNLDYGYVVKIMATIRRAGVKNIGMMTEPDQ</sequence>